<gene>
    <name evidence="3" type="ORF">CFOL_v3_01817</name>
</gene>
<feature type="domain" description="SWIM-type" evidence="2">
    <location>
        <begin position="43"/>
        <end position="75"/>
    </location>
</feature>
<proteinExistence type="predicted"/>
<dbReference type="AlphaFoldDB" id="A0A1Q3ART8"/>
<evidence type="ECO:0000259" key="2">
    <source>
        <dbReference type="PROSITE" id="PS50966"/>
    </source>
</evidence>
<keyword evidence="1" id="KW-0862">Zinc</keyword>
<sequence>MKTKKVITWVRDKLASLILAARDCHYSPCNREEHLVICQGKKFVVNLIKWECSCNQWLICSIPCKHTICCLGHTRQNPKNFCHTFYGVEKYMETYAEVMHTIAKVDLEPKDISEDIQPHPLRRHLGRPTCTRRKEPWEPKTGIKRSSIVKYKTCGGLGRNK</sequence>
<dbReference type="GO" id="GO:0008270">
    <property type="term" value="F:zinc ion binding"/>
    <property type="evidence" value="ECO:0007669"/>
    <property type="project" value="UniProtKB-KW"/>
</dbReference>
<evidence type="ECO:0000313" key="3">
    <source>
        <dbReference type="EMBL" id="GAV58283.1"/>
    </source>
</evidence>
<keyword evidence="1" id="KW-0863">Zinc-finger</keyword>
<reference evidence="4" key="1">
    <citation type="submission" date="2016-04" db="EMBL/GenBank/DDBJ databases">
        <title>Cephalotus genome sequencing.</title>
        <authorList>
            <person name="Fukushima K."/>
            <person name="Hasebe M."/>
            <person name="Fang X."/>
        </authorList>
    </citation>
    <scope>NUCLEOTIDE SEQUENCE [LARGE SCALE GENOMIC DNA]</scope>
    <source>
        <strain evidence="4">cv. St1</strain>
    </source>
</reference>
<dbReference type="InterPro" id="IPR007527">
    <property type="entry name" value="Znf_SWIM"/>
</dbReference>
<keyword evidence="4" id="KW-1185">Reference proteome</keyword>
<dbReference type="Proteomes" id="UP000187406">
    <property type="component" value="Unassembled WGS sequence"/>
</dbReference>
<dbReference type="InParanoid" id="A0A1Q3ART8"/>
<dbReference type="OrthoDB" id="1939383at2759"/>
<dbReference type="Pfam" id="PF04434">
    <property type="entry name" value="SWIM"/>
    <property type="match status" value="1"/>
</dbReference>
<name>A0A1Q3ART8_CEPFO</name>
<keyword evidence="1" id="KW-0479">Metal-binding</keyword>
<evidence type="ECO:0000313" key="4">
    <source>
        <dbReference type="Proteomes" id="UP000187406"/>
    </source>
</evidence>
<dbReference type="EMBL" id="BDDD01000064">
    <property type="protein sequence ID" value="GAV58283.1"/>
    <property type="molecule type" value="Genomic_DNA"/>
</dbReference>
<protein>
    <recommendedName>
        <fullName evidence="2">SWIM-type domain-containing protein</fullName>
    </recommendedName>
</protein>
<dbReference type="PROSITE" id="PS50966">
    <property type="entry name" value="ZF_SWIM"/>
    <property type="match status" value="1"/>
</dbReference>
<organism evidence="3 4">
    <name type="scientific">Cephalotus follicularis</name>
    <name type="common">Albany pitcher plant</name>
    <dbReference type="NCBI Taxonomy" id="3775"/>
    <lineage>
        <taxon>Eukaryota</taxon>
        <taxon>Viridiplantae</taxon>
        <taxon>Streptophyta</taxon>
        <taxon>Embryophyta</taxon>
        <taxon>Tracheophyta</taxon>
        <taxon>Spermatophyta</taxon>
        <taxon>Magnoliopsida</taxon>
        <taxon>eudicotyledons</taxon>
        <taxon>Gunneridae</taxon>
        <taxon>Pentapetalae</taxon>
        <taxon>rosids</taxon>
        <taxon>fabids</taxon>
        <taxon>Oxalidales</taxon>
        <taxon>Cephalotaceae</taxon>
        <taxon>Cephalotus</taxon>
    </lineage>
</organism>
<accession>A0A1Q3ART8</accession>
<comment type="caution">
    <text evidence="3">The sequence shown here is derived from an EMBL/GenBank/DDBJ whole genome shotgun (WGS) entry which is preliminary data.</text>
</comment>
<evidence type="ECO:0000256" key="1">
    <source>
        <dbReference type="PROSITE-ProRule" id="PRU00325"/>
    </source>
</evidence>
<dbReference type="STRING" id="3775.A0A1Q3ART8"/>